<evidence type="ECO:0000256" key="10">
    <source>
        <dbReference type="ARBA" id="ARBA00058140"/>
    </source>
</evidence>
<comment type="catalytic activity">
    <reaction evidence="13">
        <text>GTP + H2O = GDP + phosphate + H(+)</text>
        <dbReference type="Rhea" id="RHEA:19669"/>
        <dbReference type="ChEBI" id="CHEBI:15377"/>
        <dbReference type="ChEBI" id="CHEBI:15378"/>
        <dbReference type="ChEBI" id="CHEBI:37565"/>
        <dbReference type="ChEBI" id="CHEBI:43474"/>
        <dbReference type="ChEBI" id="CHEBI:58189"/>
        <dbReference type="EC" id="3.6.5.3"/>
    </reaction>
</comment>
<dbReference type="InterPro" id="IPR033720">
    <property type="entry name" value="EFTU_2"/>
</dbReference>
<dbReference type="NCBIfam" id="TIGR00231">
    <property type="entry name" value="small_GTP"/>
    <property type="match status" value="1"/>
</dbReference>
<dbReference type="InterPro" id="IPR050055">
    <property type="entry name" value="EF-Tu_GTPase"/>
</dbReference>
<keyword evidence="16" id="KW-1185">Reference proteome</keyword>
<dbReference type="FunFam" id="2.40.30.10:FF:000001">
    <property type="entry name" value="Elongation factor Tu"/>
    <property type="match status" value="1"/>
</dbReference>
<dbReference type="CDD" id="cd03697">
    <property type="entry name" value="EFTU_II"/>
    <property type="match status" value="1"/>
</dbReference>
<organism evidence="15 16">
    <name type="scientific">Endozoicomonas montiporae</name>
    <dbReference type="NCBI Taxonomy" id="1027273"/>
    <lineage>
        <taxon>Bacteria</taxon>
        <taxon>Pseudomonadati</taxon>
        <taxon>Pseudomonadota</taxon>
        <taxon>Gammaproteobacteria</taxon>
        <taxon>Oceanospirillales</taxon>
        <taxon>Endozoicomonadaceae</taxon>
        <taxon>Endozoicomonas</taxon>
    </lineage>
</organism>
<dbReference type="NCBIfam" id="TIGR00485">
    <property type="entry name" value="EF-Tu"/>
    <property type="match status" value="1"/>
</dbReference>
<feature type="binding site" evidence="13">
    <location>
        <begin position="81"/>
        <end position="85"/>
    </location>
    <ligand>
        <name>GTP</name>
        <dbReference type="ChEBI" id="CHEBI:37565"/>
    </ligand>
</feature>
<evidence type="ECO:0000256" key="12">
    <source>
        <dbReference type="ARBA" id="ARBA00064283"/>
    </source>
</evidence>
<dbReference type="InterPro" id="IPR000795">
    <property type="entry name" value="T_Tr_GTP-bd_dom"/>
</dbReference>
<comment type="function">
    <text evidence="10">May play an important regulatory role in cell growth and in the bacterial response to nutrient deprivation.</text>
</comment>
<keyword evidence="7 13" id="KW-0648">Protein biosynthesis</keyword>
<dbReference type="Proteomes" id="UP000028006">
    <property type="component" value="Unassembled WGS sequence"/>
</dbReference>
<evidence type="ECO:0000259" key="14">
    <source>
        <dbReference type="PROSITE" id="PS51722"/>
    </source>
</evidence>
<dbReference type="PROSITE" id="PS51722">
    <property type="entry name" value="G_TR_2"/>
    <property type="match status" value="1"/>
</dbReference>
<dbReference type="Gene3D" id="2.40.30.10">
    <property type="entry name" value="Translation factors"/>
    <property type="match status" value="2"/>
</dbReference>
<evidence type="ECO:0000256" key="2">
    <source>
        <dbReference type="ARBA" id="ARBA00022723"/>
    </source>
</evidence>
<evidence type="ECO:0000256" key="11">
    <source>
        <dbReference type="ARBA" id="ARBA00063778"/>
    </source>
</evidence>
<dbReference type="eggNOG" id="COG0050">
    <property type="taxonomic scope" value="Bacteria"/>
</dbReference>
<dbReference type="GO" id="GO:0000287">
    <property type="term" value="F:magnesium ion binding"/>
    <property type="evidence" value="ECO:0007669"/>
    <property type="project" value="UniProtKB-UniRule"/>
</dbReference>
<comment type="subunit">
    <text evidence="11">Monomer. Heterotetramer composed of two EF-Ts.EF-Tu dimer complexes.</text>
</comment>
<accession>A0A081N270</accession>
<dbReference type="SUPFAM" id="SSF50465">
    <property type="entry name" value="EF-Tu/eEF-1alpha/eIF2-gamma C-terminal domain"/>
    <property type="match status" value="1"/>
</dbReference>
<evidence type="ECO:0000313" key="15">
    <source>
        <dbReference type="EMBL" id="KEQ12543.1"/>
    </source>
</evidence>
<comment type="similarity">
    <text evidence="1 13">Belongs to the TRAFAC class translation factor GTPase superfamily. Classic translation factor GTPase family. EF-Tu/EF-1A subfamily.</text>
</comment>
<dbReference type="GO" id="GO:0005525">
    <property type="term" value="F:GTP binding"/>
    <property type="evidence" value="ECO:0007669"/>
    <property type="project" value="UniProtKB-UniRule"/>
</dbReference>
<dbReference type="InterPro" id="IPR005225">
    <property type="entry name" value="Small_GTP-bd"/>
</dbReference>
<dbReference type="EMBL" id="JOKG01000004">
    <property type="protein sequence ID" value="KEQ12543.1"/>
    <property type="molecule type" value="Genomic_DNA"/>
</dbReference>
<keyword evidence="13" id="KW-0963">Cytoplasm</keyword>
<feature type="binding site" evidence="13">
    <location>
        <position position="26"/>
    </location>
    <ligand>
        <name>Mg(2+)</name>
        <dbReference type="ChEBI" id="CHEBI:18420"/>
    </ligand>
</feature>
<dbReference type="Gene3D" id="3.40.50.300">
    <property type="entry name" value="P-loop containing nucleotide triphosphate hydrolases"/>
    <property type="match status" value="1"/>
</dbReference>
<dbReference type="InterPro" id="IPR009000">
    <property type="entry name" value="Transl_B-barrel_sf"/>
</dbReference>
<keyword evidence="3 13" id="KW-0547">Nucleotide-binding</keyword>
<evidence type="ECO:0000256" key="6">
    <source>
        <dbReference type="ARBA" id="ARBA00022842"/>
    </source>
</evidence>
<feature type="binding site" evidence="13">
    <location>
        <begin position="19"/>
        <end position="26"/>
    </location>
    <ligand>
        <name>GTP</name>
        <dbReference type="ChEBI" id="CHEBI:37565"/>
    </ligand>
</feature>
<dbReference type="GO" id="GO:0005829">
    <property type="term" value="C:cytosol"/>
    <property type="evidence" value="ECO:0007669"/>
    <property type="project" value="TreeGrafter"/>
</dbReference>
<dbReference type="InterPro" id="IPR004161">
    <property type="entry name" value="EFTu-like_2"/>
</dbReference>
<name>A0A081N270_9GAMM</name>
<feature type="binding site" evidence="13">
    <location>
        <begin position="136"/>
        <end position="139"/>
    </location>
    <ligand>
        <name>GTP</name>
        <dbReference type="ChEBI" id="CHEBI:37565"/>
    </ligand>
</feature>
<dbReference type="Pfam" id="PF00009">
    <property type="entry name" value="GTP_EFTU"/>
    <property type="match status" value="1"/>
</dbReference>
<evidence type="ECO:0000256" key="8">
    <source>
        <dbReference type="ARBA" id="ARBA00023134"/>
    </source>
</evidence>
<dbReference type="EC" id="3.6.5.3" evidence="13"/>
<dbReference type="GO" id="GO:0003924">
    <property type="term" value="F:GTPase activity"/>
    <property type="evidence" value="ECO:0007669"/>
    <property type="project" value="UniProtKB-UniRule"/>
</dbReference>
<sequence>MAKEKFERTKPHVNVGTIGHVDHGKTTLTAALTRVCAEVFGGEMKAFDQIDNAPEERERGITISTAHVEYDSEARHYAHVDCPGHADYVKNMITGAAQMDGAILVCGATDGPMPQTREHILLSRQVGVPKIVVFLNKADLLAEDCGGVDSEEYAEMLELVEMELRELLDTYEFPGDDTPIIAGSALMALNGEDDNELGTSAVKKLVETLDVYIPEPERAIDQPFLLPIEDVFSIAGRGTVVTGRVERGIITVGEEVEVIGIKETSKTTVTGVEMFRKLLDEGRAGENVGCLLRGTKRDEIERGQCLIKPGSVTPHAKFEAEVYILSKDEGGRHTPFFKGYRPQFYFRTTDVTGNIELPEGVEMVMPGDNINFIAELITPVAMEDNLRFAIREGGRTVGAGVVAKILD</sequence>
<dbReference type="RefSeq" id="WP_034877901.1">
    <property type="nucleotide sequence ID" value="NZ_JOKG01000004.1"/>
</dbReference>
<dbReference type="PANTHER" id="PTHR43721">
    <property type="entry name" value="ELONGATION FACTOR TU-RELATED"/>
    <property type="match status" value="1"/>
</dbReference>
<evidence type="ECO:0000256" key="4">
    <source>
        <dbReference type="ARBA" id="ARBA00022768"/>
    </source>
</evidence>
<dbReference type="CDD" id="cd03707">
    <property type="entry name" value="EFTU_III"/>
    <property type="match status" value="1"/>
</dbReference>
<dbReference type="NCBIfam" id="NF009372">
    <property type="entry name" value="PRK12735.1"/>
    <property type="match status" value="1"/>
</dbReference>
<evidence type="ECO:0000256" key="3">
    <source>
        <dbReference type="ARBA" id="ARBA00022741"/>
    </source>
</evidence>
<dbReference type="AlphaFoldDB" id="A0A081N270"/>
<protein>
    <recommendedName>
        <fullName evidence="9 13">Elongation factor Tu</fullName>
        <shortName evidence="13">EF-Tu</shortName>
        <ecNumber evidence="13">3.6.5.3</ecNumber>
    </recommendedName>
</protein>
<reference evidence="15 16" key="1">
    <citation type="submission" date="2014-06" db="EMBL/GenBank/DDBJ databases">
        <title>Whole Genome Sequences of Three Symbiotic Endozoicomonas Bacteria.</title>
        <authorList>
            <person name="Neave M.J."/>
            <person name="Apprill A."/>
            <person name="Voolstra C.R."/>
        </authorList>
    </citation>
    <scope>NUCLEOTIDE SEQUENCE [LARGE SCALE GENOMIC DNA]</scope>
    <source>
        <strain evidence="15 16">LMG 24815</strain>
    </source>
</reference>
<dbReference type="InterPro" id="IPR004541">
    <property type="entry name" value="Transl_elong_EFTu/EF1A_bac/org"/>
</dbReference>
<dbReference type="FunFam" id="3.40.50.300:FF:000003">
    <property type="entry name" value="Elongation factor Tu"/>
    <property type="match status" value="1"/>
</dbReference>
<dbReference type="NCBIfam" id="NF000766">
    <property type="entry name" value="PRK00049.1"/>
    <property type="match status" value="1"/>
</dbReference>
<dbReference type="InterPro" id="IPR009001">
    <property type="entry name" value="Transl_elong_EF1A/Init_IF2_C"/>
</dbReference>
<dbReference type="PANTHER" id="PTHR43721:SF22">
    <property type="entry name" value="ELONGATION FACTOR TU, MITOCHONDRIAL"/>
    <property type="match status" value="1"/>
</dbReference>
<dbReference type="NCBIfam" id="NF009373">
    <property type="entry name" value="PRK12736.1"/>
    <property type="match status" value="1"/>
</dbReference>
<dbReference type="SUPFAM" id="SSF52540">
    <property type="entry name" value="P-loop containing nucleoside triphosphate hydrolases"/>
    <property type="match status" value="1"/>
</dbReference>
<evidence type="ECO:0000256" key="5">
    <source>
        <dbReference type="ARBA" id="ARBA00022801"/>
    </source>
</evidence>
<dbReference type="HAMAP" id="MF_00118_B">
    <property type="entry name" value="EF_Tu_B"/>
    <property type="match status" value="1"/>
</dbReference>
<evidence type="ECO:0000256" key="9">
    <source>
        <dbReference type="ARBA" id="ARBA00029554"/>
    </source>
</evidence>
<dbReference type="PRINTS" id="PR00315">
    <property type="entry name" value="ELONGATNFCT"/>
</dbReference>
<keyword evidence="2 13" id="KW-0479">Metal-binding</keyword>
<comment type="subcellular location">
    <subcellularLocation>
        <location evidence="13">Cytoplasm</location>
    </subcellularLocation>
</comment>
<keyword evidence="8 13" id="KW-0342">GTP-binding</keyword>
<proteinExistence type="inferred from homology"/>
<dbReference type="InterPro" id="IPR031157">
    <property type="entry name" value="G_TR_CS"/>
</dbReference>
<dbReference type="CDD" id="cd01884">
    <property type="entry name" value="EF_Tu"/>
    <property type="match status" value="1"/>
</dbReference>
<dbReference type="PROSITE" id="PS00301">
    <property type="entry name" value="G_TR_1"/>
    <property type="match status" value="1"/>
</dbReference>
<dbReference type="SUPFAM" id="SSF50447">
    <property type="entry name" value="Translation proteins"/>
    <property type="match status" value="1"/>
</dbReference>
<evidence type="ECO:0000256" key="1">
    <source>
        <dbReference type="ARBA" id="ARBA00007249"/>
    </source>
</evidence>
<dbReference type="InterPro" id="IPR027417">
    <property type="entry name" value="P-loop_NTPase"/>
</dbReference>
<dbReference type="Pfam" id="PF03144">
    <property type="entry name" value="GTP_EFTU_D2"/>
    <property type="match status" value="1"/>
</dbReference>
<keyword evidence="4 13" id="KW-0251">Elongation factor</keyword>
<comment type="caution">
    <text evidence="15">The sequence shown here is derived from an EMBL/GenBank/DDBJ whole genome shotgun (WGS) entry which is preliminary data.</text>
</comment>
<comment type="function">
    <text evidence="13">GTP hydrolase that promotes the GTP-dependent binding of aminoacyl-tRNA to the A-site of ribosomes during protein biosynthesis.</text>
</comment>
<evidence type="ECO:0000256" key="13">
    <source>
        <dbReference type="HAMAP-Rule" id="MF_00118"/>
    </source>
</evidence>
<dbReference type="InterPro" id="IPR041709">
    <property type="entry name" value="EF-Tu_GTP-bd"/>
</dbReference>
<evidence type="ECO:0000256" key="7">
    <source>
        <dbReference type="ARBA" id="ARBA00022917"/>
    </source>
</evidence>
<gene>
    <name evidence="13 15" type="primary">tuf</name>
    <name evidence="15" type="ORF">GZ77_18725</name>
</gene>
<evidence type="ECO:0000313" key="16">
    <source>
        <dbReference type="Proteomes" id="UP000028006"/>
    </source>
</evidence>
<comment type="subunit">
    <text evidence="12">(Microbial infection) Upon infection by bacteriophage Qbeta, part of the viral RNA-dependent RNA polymerase complex, the other subunits are the viral replicase catalytic subunit (AC P14647), host ribosomal protein S1 and EF-Ts.</text>
</comment>
<keyword evidence="5 13" id="KW-0378">Hydrolase</keyword>
<feature type="domain" description="Tr-type G" evidence="14">
    <location>
        <begin position="10"/>
        <end position="217"/>
    </location>
</feature>
<keyword evidence="6 13" id="KW-0460">Magnesium</keyword>
<dbReference type="Pfam" id="PF03143">
    <property type="entry name" value="GTP_EFTU_D3"/>
    <property type="match status" value="1"/>
</dbReference>
<dbReference type="GO" id="GO:0003746">
    <property type="term" value="F:translation elongation factor activity"/>
    <property type="evidence" value="ECO:0007669"/>
    <property type="project" value="UniProtKB-UniRule"/>
</dbReference>
<dbReference type="InterPro" id="IPR004160">
    <property type="entry name" value="Transl_elong_EFTu/EF1A_C"/>
</dbReference>